<proteinExistence type="predicted"/>
<evidence type="ECO:0008006" key="4">
    <source>
        <dbReference type="Google" id="ProtNLM"/>
    </source>
</evidence>
<accession>A0AA37MKU2</accession>
<dbReference type="EMBL" id="BPTR01000001">
    <property type="protein sequence ID" value="GJG27129.1"/>
    <property type="molecule type" value="Genomic_DNA"/>
</dbReference>
<dbReference type="Proteomes" id="UP000887043">
    <property type="component" value="Unassembled WGS sequence"/>
</dbReference>
<protein>
    <recommendedName>
        <fullName evidence="4">Periplasmic heavy metal sensor</fullName>
    </recommendedName>
</protein>
<evidence type="ECO:0000256" key="1">
    <source>
        <dbReference type="SAM" id="SignalP"/>
    </source>
</evidence>
<organism evidence="2 3">
    <name type="scientific">Segatella bryantii</name>
    <name type="common">Prevotella bryantii</name>
    <dbReference type="NCBI Taxonomy" id="77095"/>
    <lineage>
        <taxon>Bacteria</taxon>
        <taxon>Pseudomonadati</taxon>
        <taxon>Bacteroidota</taxon>
        <taxon>Bacteroidia</taxon>
        <taxon>Bacteroidales</taxon>
        <taxon>Prevotellaceae</taxon>
        <taxon>Segatella</taxon>
    </lineage>
</organism>
<name>A0AA37MKU2_SEGBR</name>
<dbReference type="AlphaFoldDB" id="A0AA37MKU2"/>
<reference evidence="2" key="1">
    <citation type="submission" date="2021-08" db="EMBL/GenBank/DDBJ databases">
        <title>Prevotella lacticifex sp. nov., isolated from rumen of cow.</title>
        <authorList>
            <person name="Shinkai T."/>
            <person name="Ikeyama N."/>
            <person name="Kumagai M."/>
            <person name="Ohmori H."/>
            <person name="Sakamoto M."/>
            <person name="Ohkuma M."/>
            <person name="Mitsumori M."/>
        </authorList>
    </citation>
    <scope>NUCLEOTIDE SEQUENCE</scope>
    <source>
        <strain evidence="2">DSM 11371</strain>
    </source>
</reference>
<sequence length="151" mass="17978">MSMKFKIIMLLVALMMSVQVWSDNPERVKAKFDPKRFEAEMEQFITSQAALSPSEAASFFPVYREMQKKARVLFEEMRRCHMTDLSNQRACKQAIIKMDELDLELKEVQRTYHLKFMKVLSPAKVLKIIKAEEKFHRNAFKRMVQRRQNND</sequence>
<gene>
    <name evidence="2" type="ORF">PRRU23_08290</name>
</gene>
<feature type="chain" id="PRO_5041251212" description="Periplasmic heavy metal sensor" evidence="1">
    <location>
        <begin position="23"/>
        <end position="151"/>
    </location>
</feature>
<evidence type="ECO:0000313" key="3">
    <source>
        <dbReference type="Proteomes" id="UP000887043"/>
    </source>
</evidence>
<keyword evidence="1" id="KW-0732">Signal</keyword>
<comment type="caution">
    <text evidence="2">The sequence shown here is derived from an EMBL/GenBank/DDBJ whole genome shotgun (WGS) entry which is preliminary data.</text>
</comment>
<evidence type="ECO:0000313" key="2">
    <source>
        <dbReference type="EMBL" id="GJG27129.1"/>
    </source>
</evidence>
<feature type="signal peptide" evidence="1">
    <location>
        <begin position="1"/>
        <end position="22"/>
    </location>
</feature>